<dbReference type="InterPro" id="IPR007816">
    <property type="entry name" value="ResB-like_domain"/>
</dbReference>
<gene>
    <name evidence="8" type="ORF">SAMN05443529_11290</name>
</gene>
<feature type="transmembrane region" description="Helical" evidence="6">
    <location>
        <begin position="162"/>
        <end position="183"/>
    </location>
</feature>
<feature type="domain" description="ResB-like" evidence="7">
    <location>
        <begin position="19"/>
        <end position="324"/>
    </location>
</feature>
<feature type="transmembrane region" description="Helical" evidence="6">
    <location>
        <begin position="370"/>
        <end position="388"/>
    </location>
</feature>
<keyword evidence="9" id="KW-1185">Reference proteome</keyword>
<dbReference type="PANTHER" id="PTHR31566">
    <property type="entry name" value="CYTOCHROME C BIOGENESIS PROTEIN CCS1, CHLOROPLASTIC"/>
    <property type="match status" value="1"/>
</dbReference>
<keyword evidence="4 6" id="KW-1133">Transmembrane helix</keyword>
<evidence type="ECO:0000256" key="2">
    <source>
        <dbReference type="ARBA" id="ARBA00022692"/>
    </source>
</evidence>
<proteinExistence type="predicted"/>
<evidence type="ECO:0000313" key="8">
    <source>
        <dbReference type="EMBL" id="SDH35164.1"/>
    </source>
</evidence>
<keyword evidence="3" id="KW-0201">Cytochrome c-type biogenesis</keyword>
<dbReference type="GO" id="GO:0017004">
    <property type="term" value="P:cytochrome complex assembly"/>
    <property type="evidence" value="ECO:0007669"/>
    <property type="project" value="UniProtKB-KW"/>
</dbReference>
<name>A0A1G8BPZ6_9FIRM</name>
<sequence length="439" mass="48201">MKEQHEGIVEDIWRFFSSMKLGLILLGLVALVAGIGTVFPQENLDPEGAKAVSELWQTLGFTNIYGSTLFRLLMGLLCINLIVCSIQRFQGIYKQTFALKPPENVTSVPNKIQAKLKGEREPLKSSVQDLLQRSGFKVTSQEIDKDWSFIAVKRRLGNWGSLISHISFVVLVIGAILGTTLGFKGFMMPSAGTTVPLSSINLSKGSVKQDFDVHIYSAEDRFLENGDRDNWYTDMAIIENGQEVLRQTISVNHPLTYQGVTFYQASFANGARLTVDLKDQKIPVVLQDHGGNYFQAPGTDLYLLAAAIKSDPKEPAMLYQVYRGTGVDPVQKGQINLGQTIDVQGEYKLTLEGNAGFTGLQVKEDPGVTVIWLGCALLLLGLILSFYWRTVVVSGVFKSGQDSNGELTIGARAGKVTGGLQQEFDRLILGIQSKREGAL</sequence>
<keyword evidence="5 6" id="KW-0472">Membrane</keyword>
<evidence type="ECO:0000256" key="5">
    <source>
        <dbReference type="ARBA" id="ARBA00023136"/>
    </source>
</evidence>
<dbReference type="STRING" id="1121419.SAMN05443529_11290"/>
<feature type="transmembrane region" description="Helical" evidence="6">
    <location>
        <begin position="64"/>
        <end position="86"/>
    </location>
</feature>
<dbReference type="EMBL" id="FNCP01000012">
    <property type="protein sequence ID" value="SDH35164.1"/>
    <property type="molecule type" value="Genomic_DNA"/>
</dbReference>
<accession>A0A1G8BPZ6</accession>
<dbReference type="GO" id="GO:0016020">
    <property type="term" value="C:membrane"/>
    <property type="evidence" value="ECO:0007669"/>
    <property type="project" value="UniProtKB-SubCell"/>
</dbReference>
<evidence type="ECO:0000256" key="6">
    <source>
        <dbReference type="SAM" id="Phobius"/>
    </source>
</evidence>
<dbReference type="RefSeq" id="WP_092333464.1">
    <property type="nucleotide sequence ID" value="NZ_FNCP01000012.1"/>
</dbReference>
<evidence type="ECO:0000259" key="7">
    <source>
        <dbReference type="Pfam" id="PF05140"/>
    </source>
</evidence>
<evidence type="ECO:0000256" key="1">
    <source>
        <dbReference type="ARBA" id="ARBA00004141"/>
    </source>
</evidence>
<keyword evidence="2 6" id="KW-0812">Transmembrane</keyword>
<dbReference type="InterPro" id="IPR023494">
    <property type="entry name" value="Cyt_c_bgen_Ccs1/CcsB/ResB"/>
</dbReference>
<dbReference type="OrthoDB" id="9770923at2"/>
<reference evidence="9" key="1">
    <citation type="submission" date="2016-10" db="EMBL/GenBank/DDBJ databases">
        <authorList>
            <person name="Varghese N."/>
            <person name="Submissions S."/>
        </authorList>
    </citation>
    <scope>NUCLEOTIDE SEQUENCE [LARGE SCALE GENOMIC DNA]</scope>
    <source>
        <strain evidence="9">DSM 8344</strain>
    </source>
</reference>
<comment type="subcellular location">
    <subcellularLocation>
        <location evidence="1">Membrane</location>
        <topology evidence="1">Multi-pass membrane protein</topology>
    </subcellularLocation>
</comment>
<dbReference type="Proteomes" id="UP000198656">
    <property type="component" value="Unassembled WGS sequence"/>
</dbReference>
<organism evidence="8 9">
    <name type="scientific">Desulfosporosinus hippei DSM 8344</name>
    <dbReference type="NCBI Taxonomy" id="1121419"/>
    <lineage>
        <taxon>Bacteria</taxon>
        <taxon>Bacillati</taxon>
        <taxon>Bacillota</taxon>
        <taxon>Clostridia</taxon>
        <taxon>Eubacteriales</taxon>
        <taxon>Desulfitobacteriaceae</taxon>
        <taxon>Desulfosporosinus</taxon>
    </lineage>
</organism>
<dbReference type="AlphaFoldDB" id="A0A1G8BPZ6"/>
<evidence type="ECO:0000256" key="3">
    <source>
        <dbReference type="ARBA" id="ARBA00022748"/>
    </source>
</evidence>
<dbReference type="Pfam" id="PF05140">
    <property type="entry name" value="ResB"/>
    <property type="match status" value="1"/>
</dbReference>
<evidence type="ECO:0000313" key="9">
    <source>
        <dbReference type="Proteomes" id="UP000198656"/>
    </source>
</evidence>
<evidence type="ECO:0000256" key="4">
    <source>
        <dbReference type="ARBA" id="ARBA00022989"/>
    </source>
</evidence>
<dbReference type="PANTHER" id="PTHR31566:SF0">
    <property type="entry name" value="CYTOCHROME C BIOGENESIS PROTEIN CCS1, CHLOROPLASTIC"/>
    <property type="match status" value="1"/>
</dbReference>
<protein>
    <submittedName>
        <fullName evidence="8">Cytochrome c biogenesis protein</fullName>
    </submittedName>
</protein>